<feature type="region of interest" description="Disordered" evidence="1">
    <location>
        <begin position="184"/>
        <end position="237"/>
    </location>
</feature>
<gene>
    <name evidence="2" type="ORF">Ocin01_10744</name>
</gene>
<name>A0A1D2MSC4_ORCCI</name>
<proteinExistence type="predicted"/>
<feature type="compositionally biased region" description="Polar residues" evidence="1">
    <location>
        <begin position="350"/>
        <end position="361"/>
    </location>
</feature>
<organism evidence="2 3">
    <name type="scientific">Orchesella cincta</name>
    <name type="common">Springtail</name>
    <name type="synonym">Podura cincta</name>
    <dbReference type="NCBI Taxonomy" id="48709"/>
    <lineage>
        <taxon>Eukaryota</taxon>
        <taxon>Metazoa</taxon>
        <taxon>Ecdysozoa</taxon>
        <taxon>Arthropoda</taxon>
        <taxon>Hexapoda</taxon>
        <taxon>Collembola</taxon>
        <taxon>Entomobryomorpha</taxon>
        <taxon>Entomobryoidea</taxon>
        <taxon>Orchesellidae</taxon>
        <taxon>Orchesellinae</taxon>
        <taxon>Orchesella</taxon>
    </lineage>
</organism>
<protein>
    <submittedName>
        <fullName evidence="2">Uncharacterized protein</fullName>
    </submittedName>
</protein>
<evidence type="ECO:0000313" key="3">
    <source>
        <dbReference type="Proteomes" id="UP000094527"/>
    </source>
</evidence>
<dbReference type="AlphaFoldDB" id="A0A1D2MSC4"/>
<feature type="region of interest" description="Disordered" evidence="1">
    <location>
        <begin position="320"/>
        <end position="376"/>
    </location>
</feature>
<evidence type="ECO:0000256" key="1">
    <source>
        <dbReference type="SAM" id="MobiDB-lite"/>
    </source>
</evidence>
<reference evidence="2 3" key="1">
    <citation type="journal article" date="2016" name="Genome Biol. Evol.">
        <title>Gene Family Evolution Reflects Adaptation to Soil Environmental Stressors in the Genome of the Collembolan Orchesella cincta.</title>
        <authorList>
            <person name="Faddeeva-Vakhrusheva A."/>
            <person name="Derks M.F."/>
            <person name="Anvar S.Y."/>
            <person name="Agamennone V."/>
            <person name="Suring W."/>
            <person name="Smit S."/>
            <person name="van Straalen N.M."/>
            <person name="Roelofs D."/>
        </authorList>
    </citation>
    <scope>NUCLEOTIDE SEQUENCE [LARGE SCALE GENOMIC DNA]</scope>
    <source>
        <tissue evidence="2">Mixed pool</tissue>
    </source>
</reference>
<keyword evidence="3" id="KW-1185">Reference proteome</keyword>
<feature type="compositionally biased region" description="Low complexity" evidence="1">
    <location>
        <begin position="260"/>
        <end position="290"/>
    </location>
</feature>
<feature type="region of interest" description="Disordered" evidence="1">
    <location>
        <begin position="250"/>
        <end position="305"/>
    </location>
</feature>
<comment type="caution">
    <text evidence="2">The sequence shown here is derived from an EMBL/GenBank/DDBJ whole genome shotgun (WGS) entry which is preliminary data.</text>
</comment>
<evidence type="ECO:0000313" key="2">
    <source>
        <dbReference type="EMBL" id="ODM95933.1"/>
    </source>
</evidence>
<dbReference type="EMBL" id="LJIJ01000604">
    <property type="protein sequence ID" value="ODM95933.1"/>
    <property type="molecule type" value="Genomic_DNA"/>
</dbReference>
<accession>A0A1D2MSC4</accession>
<sequence>MSGVLSAYHILRQREELGDRGLIIEPISNGDPVTTSHLRQYSANASQTAHLKTSHQHSTSANSSMLLLQPQVSLPGFTELPGFLDALVDAESVLVNSDSESEFLTPPSGGPSSFVGLYDSPDFLSQHHHHHHHHFDSLQSGASCNNSSSIYSPPQFGSSSGNYCSGNSNSASSNISLHRHIMMDENSNSSSNGTSEPSGMGQSPSCFLLDSTSLGGSVSMEQPEPVGTPLPSFQETYSPRYRRSDVFSFEECTESPPYHQQPTPGSSGSSTPHTPTFQHAVVSASTSSSHQPPPSPASSTTTSPLTPVAYHHHVFYSPSSPTFEVLHSPPPQQQQPMGQPPMTLSKVRKPTSTVTSSTKCQPASAAGHPGELPTDAIGIADKVSPASPMIPQASSLHHHIEPMDTQHAGSTPGMVKSPSSDKLCAVCGDTAACHIMG</sequence>
<feature type="compositionally biased region" description="Polar residues" evidence="1">
    <location>
        <begin position="193"/>
        <end position="220"/>
    </location>
</feature>
<dbReference type="Proteomes" id="UP000094527">
    <property type="component" value="Unassembled WGS sequence"/>
</dbReference>